<comment type="catalytic activity">
    <reaction evidence="1">
        <text>Hydrolyzes the link between N-acetylmuramoyl residues and L-amino acid residues in certain cell-wall glycopeptides.</text>
        <dbReference type="EC" id="3.5.1.28"/>
    </reaction>
</comment>
<dbReference type="EC" id="3.5.1.28" evidence="2"/>
<sequence length="338" mass="34958">MSVRALLTLTTALTGVVVGASPAIADPVGTTASAAPLATAFDTAAARYDVPRDLLVALGYAESRLDMNGGAPSAAGGLERVVVPGGVGTLSTDYGPAAWAPASTSNYTVASRPGSHQVNRIVIHTAQGSYSGTVGWFQNPAAQASAHYTFRSSDGAVTQSVREKDIAWHAGNWTYNTQSIGIEHEGFVDNAAWLTDAMYRASAALTRSLATKYGIPKDRAHIIGHNEVPGATHTDPGPNWNWTYYLQLVNGITGVGSGTVSTSASTLNVRSGPGANYPVVGSVAGGAAVAVYCQAVGSTVTGPYGTTAVWNRIGTNRYVSDAYVLTGYDGYIPNVPRC</sequence>
<feature type="domain" description="SH3b" evidence="6">
    <location>
        <begin position="257"/>
        <end position="328"/>
    </location>
</feature>
<dbReference type="GO" id="GO:0009254">
    <property type="term" value="P:peptidoglycan turnover"/>
    <property type="evidence" value="ECO:0007669"/>
    <property type="project" value="TreeGrafter"/>
</dbReference>
<dbReference type="EMBL" id="VIWZ01000001">
    <property type="protein sequence ID" value="TWG19570.1"/>
    <property type="molecule type" value="Genomic_DNA"/>
</dbReference>
<dbReference type="SMART" id="SM00644">
    <property type="entry name" value="Ami_2"/>
    <property type="match status" value="1"/>
</dbReference>
<dbReference type="InterPro" id="IPR003646">
    <property type="entry name" value="SH3-like_bac-type"/>
</dbReference>
<dbReference type="GO" id="GO:0008745">
    <property type="term" value="F:N-acetylmuramoyl-L-alanine amidase activity"/>
    <property type="evidence" value="ECO:0007669"/>
    <property type="project" value="UniProtKB-EC"/>
</dbReference>
<protein>
    <recommendedName>
        <fullName evidence="2">N-acetylmuramoyl-L-alanine amidase</fullName>
        <ecNumber evidence="2">3.5.1.28</ecNumber>
    </recommendedName>
</protein>
<dbReference type="OrthoDB" id="66275at2"/>
<dbReference type="PANTHER" id="PTHR30417">
    <property type="entry name" value="N-ACETYLMURAMOYL-L-ALANINE AMIDASE AMID"/>
    <property type="match status" value="1"/>
</dbReference>
<keyword evidence="3" id="KW-0378">Hydrolase</keyword>
<accession>A0A561W6S7</accession>
<dbReference type="GeneID" id="300130420"/>
<dbReference type="Gene3D" id="3.40.80.10">
    <property type="entry name" value="Peptidoglycan recognition protein-like"/>
    <property type="match status" value="1"/>
</dbReference>
<evidence type="ECO:0000259" key="6">
    <source>
        <dbReference type="PROSITE" id="PS51781"/>
    </source>
</evidence>
<dbReference type="SMART" id="SM00287">
    <property type="entry name" value="SH3b"/>
    <property type="match status" value="1"/>
</dbReference>
<dbReference type="Gene3D" id="2.30.30.40">
    <property type="entry name" value="SH3 Domains"/>
    <property type="match status" value="1"/>
</dbReference>
<dbReference type="SUPFAM" id="SSF55846">
    <property type="entry name" value="N-acetylmuramoyl-L-alanine amidase-like"/>
    <property type="match status" value="1"/>
</dbReference>
<reference evidence="7 8" key="1">
    <citation type="submission" date="2019-06" db="EMBL/GenBank/DDBJ databases">
        <title>Sequencing the genomes of 1000 actinobacteria strains.</title>
        <authorList>
            <person name="Klenk H.-P."/>
        </authorList>
    </citation>
    <scope>NUCLEOTIDE SEQUENCE [LARGE SCALE GENOMIC DNA]</scope>
    <source>
        <strain evidence="7 8">DSM 45885</strain>
    </source>
</reference>
<dbReference type="PROSITE" id="PS51781">
    <property type="entry name" value="SH3B"/>
    <property type="match status" value="1"/>
</dbReference>
<dbReference type="InterPro" id="IPR002502">
    <property type="entry name" value="Amidase_domain"/>
</dbReference>
<proteinExistence type="predicted"/>
<evidence type="ECO:0000256" key="2">
    <source>
        <dbReference type="ARBA" id="ARBA00011901"/>
    </source>
</evidence>
<dbReference type="InterPro" id="IPR036505">
    <property type="entry name" value="Amidase/PGRP_sf"/>
</dbReference>
<evidence type="ECO:0000256" key="5">
    <source>
        <dbReference type="SAM" id="SignalP"/>
    </source>
</evidence>
<feature type="chain" id="PRO_5039195884" description="N-acetylmuramoyl-L-alanine amidase" evidence="5">
    <location>
        <begin position="26"/>
        <end position="338"/>
    </location>
</feature>
<gene>
    <name evidence="7" type="ORF">FHU34_114954</name>
</gene>
<evidence type="ECO:0000256" key="1">
    <source>
        <dbReference type="ARBA" id="ARBA00001561"/>
    </source>
</evidence>
<evidence type="ECO:0000313" key="7">
    <source>
        <dbReference type="EMBL" id="TWG19570.1"/>
    </source>
</evidence>
<keyword evidence="8" id="KW-1185">Reference proteome</keyword>
<dbReference type="GO" id="GO:0009253">
    <property type="term" value="P:peptidoglycan catabolic process"/>
    <property type="evidence" value="ECO:0007669"/>
    <property type="project" value="InterPro"/>
</dbReference>
<dbReference type="Proteomes" id="UP000317685">
    <property type="component" value="Unassembled WGS sequence"/>
</dbReference>
<feature type="signal peptide" evidence="5">
    <location>
        <begin position="1"/>
        <end position="25"/>
    </location>
</feature>
<organism evidence="7 8">
    <name type="scientific">Micromonospora taraxaci</name>
    <dbReference type="NCBI Taxonomy" id="1316803"/>
    <lineage>
        <taxon>Bacteria</taxon>
        <taxon>Bacillati</taxon>
        <taxon>Actinomycetota</taxon>
        <taxon>Actinomycetes</taxon>
        <taxon>Micromonosporales</taxon>
        <taxon>Micromonosporaceae</taxon>
        <taxon>Micromonospora</taxon>
    </lineage>
</organism>
<keyword evidence="5" id="KW-0732">Signal</keyword>
<dbReference type="InterPro" id="IPR051206">
    <property type="entry name" value="NAMLAA_amidase_2"/>
</dbReference>
<dbReference type="FunFam" id="3.40.80.10:FF:000006">
    <property type="entry name" value="N-acetylmuramoyl-L-alanine amidase"/>
    <property type="match status" value="1"/>
</dbReference>
<evidence type="ECO:0000256" key="3">
    <source>
        <dbReference type="ARBA" id="ARBA00022801"/>
    </source>
</evidence>
<dbReference type="PANTHER" id="PTHR30417:SF1">
    <property type="entry name" value="N-ACETYLMURAMOYL-L-ALANINE AMIDASE AMID"/>
    <property type="match status" value="1"/>
</dbReference>
<dbReference type="RefSeq" id="WP_145784496.1">
    <property type="nucleotide sequence ID" value="NZ_VIWZ01000001.1"/>
</dbReference>
<dbReference type="CDD" id="cd06583">
    <property type="entry name" value="PGRP"/>
    <property type="match status" value="1"/>
</dbReference>
<name>A0A561W6S7_9ACTN</name>
<comment type="caution">
    <text evidence="7">The sequence shown here is derived from an EMBL/GenBank/DDBJ whole genome shotgun (WGS) entry which is preliminary data.</text>
</comment>
<evidence type="ECO:0000313" key="8">
    <source>
        <dbReference type="Proteomes" id="UP000317685"/>
    </source>
</evidence>
<dbReference type="GO" id="GO:0071555">
    <property type="term" value="P:cell wall organization"/>
    <property type="evidence" value="ECO:0007669"/>
    <property type="project" value="UniProtKB-KW"/>
</dbReference>
<keyword evidence="4" id="KW-0961">Cell wall biogenesis/degradation</keyword>
<evidence type="ECO:0000256" key="4">
    <source>
        <dbReference type="ARBA" id="ARBA00023316"/>
    </source>
</evidence>
<dbReference type="AlphaFoldDB" id="A0A561W6S7"/>
<dbReference type="Pfam" id="PF01510">
    <property type="entry name" value="Amidase_2"/>
    <property type="match status" value="1"/>
</dbReference>